<proteinExistence type="inferred from homology"/>
<dbReference type="OrthoDB" id="9809061at2"/>
<evidence type="ECO:0000256" key="4">
    <source>
        <dbReference type="ARBA" id="ARBA00022884"/>
    </source>
</evidence>
<dbReference type="HAMAP" id="MF_00167">
    <property type="entry name" value="CsrA"/>
    <property type="match status" value="1"/>
</dbReference>
<dbReference type="GO" id="GO:0048027">
    <property type="term" value="F:mRNA 5'-UTR binding"/>
    <property type="evidence" value="ECO:0007669"/>
    <property type="project" value="UniProtKB-UniRule"/>
</dbReference>
<dbReference type="SUPFAM" id="SSF117130">
    <property type="entry name" value="CsrA-like"/>
    <property type="match status" value="1"/>
</dbReference>
<dbReference type="NCBIfam" id="NF002469">
    <property type="entry name" value="PRK01712.1"/>
    <property type="match status" value="1"/>
</dbReference>
<evidence type="ECO:0000256" key="1">
    <source>
        <dbReference type="ARBA" id="ARBA00022490"/>
    </source>
</evidence>
<dbReference type="EMBL" id="CP002432">
    <property type="protein sequence ID" value="ADU64841.1"/>
    <property type="molecule type" value="Genomic_DNA"/>
</dbReference>
<reference evidence="7 8" key="1">
    <citation type="submission" date="2010-12" db="EMBL/GenBank/DDBJ databases">
        <title>Complete sequence of Desulfurispirillum indicum S5.</title>
        <authorList>
            <consortium name="US DOE Joint Genome Institute"/>
            <person name="Lucas S."/>
            <person name="Copeland A."/>
            <person name="Lapidus A."/>
            <person name="Cheng J.-F."/>
            <person name="Goodwin L."/>
            <person name="Pitluck S."/>
            <person name="Chertkov O."/>
            <person name="Held B."/>
            <person name="Detter J.C."/>
            <person name="Han C."/>
            <person name="Tapia R."/>
            <person name="Land M."/>
            <person name="Hauser L."/>
            <person name="Kyrpides N."/>
            <person name="Ivanova N."/>
            <person name="Mikhailova N."/>
            <person name="Haggblom M."/>
            <person name="Rauschenbach I."/>
            <person name="Bini E."/>
            <person name="Woyke T."/>
        </authorList>
    </citation>
    <scope>NUCLEOTIDE SEQUENCE [LARGE SCALE GENOMIC DNA]</scope>
    <source>
        <strain evidence="8">ATCC BAA-1389 / DSM 22839 / S5</strain>
    </source>
</reference>
<keyword evidence="1 5" id="KW-0963">Cytoplasm</keyword>
<protein>
    <recommendedName>
        <fullName evidence="5">Translational regulator CsrA</fullName>
    </recommendedName>
</protein>
<dbReference type="GO" id="GO:0044781">
    <property type="term" value="P:bacterial-type flagellum organization"/>
    <property type="evidence" value="ECO:0007669"/>
    <property type="project" value="UniProtKB-KW"/>
</dbReference>
<accession>E6W4W3</accession>
<dbReference type="FunFam" id="2.60.40.4380:FF:000002">
    <property type="entry name" value="Translational regulator CsrA"/>
    <property type="match status" value="1"/>
</dbReference>
<keyword evidence="5" id="KW-1005">Bacterial flagellum biogenesis</keyword>
<evidence type="ECO:0000313" key="8">
    <source>
        <dbReference type="Proteomes" id="UP000002572"/>
    </source>
</evidence>
<dbReference type="GO" id="GO:1902208">
    <property type="term" value="P:regulation of bacterial-type flagellum assembly"/>
    <property type="evidence" value="ECO:0007669"/>
    <property type="project" value="UniProtKB-UniRule"/>
</dbReference>
<dbReference type="RefSeq" id="WP_013504730.1">
    <property type="nucleotide sequence ID" value="NC_014836.1"/>
</dbReference>
<dbReference type="Gene3D" id="2.60.40.4380">
    <property type="entry name" value="Translational regulator CsrA"/>
    <property type="match status" value="1"/>
</dbReference>
<evidence type="ECO:0000256" key="6">
    <source>
        <dbReference type="SAM" id="MobiDB-lite"/>
    </source>
</evidence>
<dbReference type="HOGENOM" id="CLU_164837_0_0_0"/>
<dbReference type="GO" id="GO:0045947">
    <property type="term" value="P:negative regulation of translational initiation"/>
    <property type="evidence" value="ECO:0007669"/>
    <property type="project" value="UniProtKB-UniRule"/>
</dbReference>
<dbReference type="FunCoup" id="E6W4W3">
    <property type="interactions" value="215"/>
</dbReference>
<dbReference type="InterPro" id="IPR003751">
    <property type="entry name" value="CsrA"/>
</dbReference>
<dbReference type="KEGG" id="din:Selin_0082"/>
<comment type="subcellular location">
    <subcellularLocation>
        <location evidence="5">Cytoplasm</location>
    </subcellularLocation>
</comment>
<dbReference type="STRING" id="653733.Selin_0082"/>
<evidence type="ECO:0000313" key="7">
    <source>
        <dbReference type="EMBL" id="ADU64841.1"/>
    </source>
</evidence>
<keyword evidence="2 5" id="KW-0678">Repressor</keyword>
<dbReference type="InParanoid" id="E6W4W3"/>
<feature type="region of interest" description="Disordered" evidence="6">
    <location>
        <begin position="59"/>
        <end position="79"/>
    </location>
</feature>
<dbReference type="PANTHER" id="PTHR34984:SF1">
    <property type="entry name" value="CARBON STORAGE REGULATOR"/>
    <property type="match status" value="1"/>
</dbReference>
<evidence type="ECO:0000256" key="3">
    <source>
        <dbReference type="ARBA" id="ARBA00022845"/>
    </source>
</evidence>
<dbReference type="Pfam" id="PF02599">
    <property type="entry name" value="CsrA"/>
    <property type="match status" value="1"/>
</dbReference>
<evidence type="ECO:0000256" key="5">
    <source>
        <dbReference type="HAMAP-Rule" id="MF_00167"/>
    </source>
</evidence>
<organism evidence="7 8">
    <name type="scientific">Desulfurispirillum indicum (strain ATCC BAA-1389 / DSM 22839 / S5)</name>
    <dbReference type="NCBI Taxonomy" id="653733"/>
    <lineage>
        <taxon>Bacteria</taxon>
        <taxon>Pseudomonadati</taxon>
        <taxon>Chrysiogenota</taxon>
        <taxon>Chrysiogenia</taxon>
        <taxon>Chrysiogenales</taxon>
        <taxon>Chrysiogenaceae</taxon>
        <taxon>Desulfurispirillum</taxon>
    </lineage>
</organism>
<dbReference type="InterPro" id="IPR036107">
    <property type="entry name" value="CsrA_sf"/>
</dbReference>
<dbReference type="GO" id="GO:0006109">
    <property type="term" value="P:regulation of carbohydrate metabolic process"/>
    <property type="evidence" value="ECO:0007669"/>
    <property type="project" value="InterPro"/>
</dbReference>
<name>E6W4W3_DESIS</name>
<evidence type="ECO:0000256" key="2">
    <source>
        <dbReference type="ARBA" id="ARBA00022491"/>
    </source>
</evidence>
<dbReference type="GO" id="GO:0005829">
    <property type="term" value="C:cytosol"/>
    <property type="evidence" value="ECO:0007669"/>
    <property type="project" value="TreeGrafter"/>
</dbReference>
<dbReference type="NCBIfam" id="TIGR00202">
    <property type="entry name" value="csrA"/>
    <property type="match status" value="1"/>
</dbReference>
<comment type="subunit">
    <text evidence="5">Homodimer; the beta-strands of each monomer intercalate to form a hydrophobic core, while the alpha-helices form wings that extend away from the core.</text>
</comment>
<keyword evidence="4 5" id="KW-0694">RNA-binding</keyword>
<keyword evidence="8" id="KW-1185">Reference proteome</keyword>
<dbReference type="Proteomes" id="UP000002572">
    <property type="component" value="Chromosome"/>
</dbReference>
<keyword evidence="3 5" id="KW-0810">Translation regulation</keyword>
<dbReference type="GO" id="GO:0006402">
    <property type="term" value="P:mRNA catabolic process"/>
    <property type="evidence" value="ECO:0007669"/>
    <property type="project" value="InterPro"/>
</dbReference>
<dbReference type="PANTHER" id="PTHR34984">
    <property type="entry name" value="CARBON STORAGE REGULATOR"/>
    <property type="match status" value="1"/>
</dbReference>
<sequence length="79" mass="8878">MLVLSRKKNETIMIGDDIFITVVDAMNGVVKIGIEAPRNVKVYRKEVYDAIQEENRAAAQSSQHLQLPGNFTFPTSKKN</sequence>
<dbReference type="eggNOG" id="COG1551">
    <property type="taxonomic scope" value="Bacteria"/>
</dbReference>
<dbReference type="AlphaFoldDB" id="E6W4W3"/>
<comment type="similarity">
    <text evidence="5">Belongs to the CsrA/RsmA family.</text>
</comment>
<comment type="function">
    <text evidence="5">A translational regulator that binds mRNA to regulate translation initiation and/or mRNA stability. Usually binds in the 5'-UTR at or near the Shine-Dalgarno sequence preventing ribosome-binding, thus repressing translation. Its main target seems to be the major flagellin gene, while its function is anatagonized by FliW.</text>
</comment>
<gene>
    <name evidence="5" type="primary">csrA</name>
    <name evidence="7" type="ordered locus">Selin_0082</name>
</gene>